<dbReference type="InterPro" id="IPR054593">
    <property type="entry name" value="Beta-mannosidase-like_N2"/>
</dbReference>
<dbReference type="FunFam" id="3.20.20.80:FF:000050">
    <property type="entry name" value="Beta-mannosidase B"/>
    <property type="match status" value="1"/>
</dbReference>
<keyword evidence="4" id="KW-0378">Hydrolase</keyword>
<reference evidence="14" key="1">
    <citation type="submission" date="2020-02" db="EMBL/GenBank/DDBJ databases">
        <authorList>
            <person name="Palmer J.M."/>
        </authorList>
    </citation>
    <scope>NUCLEOTIDE SEQUENCE</scope>
    <source>
        <strain evidence="14">EPUS1.4</strain>
        <tissue evidence="14">Thallus</tissue>
    </source>
</reference>
<sequence length="855" mass="97953">MGGGPVQSKDVRQFSFSDLATGWSFRQSDSKGAAWLPVKKIPSTVHQDLMDQGIVKDPFFNFNELEAGWVGTESWVYRTQFYAPALDKQSKAVLVFEGLDTFAVVRLDGKVVLRSDNMYISHRVDITNFVNLAARHELEIEFDSALFQARQIQKSHADHRWTCFNGEPARLAVRKAQYHWGWDWGPLLNCAGIWKPIRLEVYTARIAELRTDVVVACDQKSATLKVSAEIEDNRNDDDDDDNLRVEFKISFKGRTVSENSCPVLAQRGAFTHIRIDLPSLWMPAGYGTQDLYDVQATLLSHEKELHSESCRIGLRETQLIQEDDSHGKSFYLRINGIDIFCGGSCWIPADSFLTNVTPERYRAWIELMVAANQKMIRVWGGGIYEHDSFYSACDELGILVWQDFMFACGNYPCFPTFLDSVHQEATQNVRRLRHHPSVVIFAGNNEDYQVAESAGLSYDYADKDPEHWLKTDFPARYIYEALLPDIIRKECPHIPYHPGSPWGDGKKTSDPTVGDLHQWNIWHGTQEKYQIFASLGGRFNSEFGMQAFPHLETVKSFIKDEKDLYPQSRVMDFHNKADGHERRIATYLVENVRTATDLAAYIHLTQLIQCEALTCAYRGWRKQWGEGRRCGGALVWQLNDCWPAISWSICDYYLRRKPAYYAMARCLAPLAVGARREHFDWSVAHARQPRYLEWEVWAVSSRLEAVIVDVEVRFWSVETGQEIKDGIVKRGVELRPNGTTDVARGVIDNENEVAHVLAVKMWVEGAVVARDMDWPQPLKYLHFPNRNVEVELRGKEMHVRAERPVKGLVFEERMGYSLSDSAMDLAPNDEQVVHVTGWQAEDEPLRWTYLGAGEQ</sequence>
<organism evidence="14 15">
    <name type="scientific">Endocarpon pusillum</name>
    <dbReference type="NCBI Taxonomy" id="364733"/>
    <lineage>
        <taxon>Eukaryota</taxon>
        <taxon>Fungi</taxon>
        <taxon>Dikarya</taxon>
        <taxon>Ascomycota</taxon>
        <taxon>Pezizomycotina</taxon>
        <taxon>Eurotiomycetes</taxon>
        <taxon>Chaetothyriomycetidae</taxon>
        <taxon>Verrucariales</taxon>
        <taxon>Verrucariaceae</taxon>
        <taxon>Endocarpon</taxon>
    </lineage>
</organism>
<dbReference type="AlphaFoldDB" id="A0A8H7AN61"/>
<dbReference type="InterPro" id="IPR017853">
    <property type="entry name" value="GH"/>
</dbReference>
<dbReference type="OrthoDB" id="2866996at2759"/>
<evidence type="ECO:0000256" key="7">
    <source>
        <dbReference type="ARBA" id="ARBA00023326"/>
    </source>
</evidence>
<comment type="catalytic activity">
    <reaction evidence="1">
        <text>Hydrolysis of terminal, non-reducing beta-D-mannose residues in beta-D-mannosides.</text>
        <dbReference type="EC" id="3.2.1.25"/>
    </reaction>
</comment>
<keyword evidence="15" id="KW-1185">Reference proteome</keyword>
<dbReference type="Pfam" id="PF00703">
    <property type="entry name" value="Glyco_hydro_2"/>
    <property type="match status" value="1"/>
</dbReference>
<evidence type="ECO:0000256" key="10">
    <source>
        <dbReference type="ARBA" id="ARBA00041614"/>
    </source>
</evidence>
<dbReference type="Gene3D" id="2.60.120.260">
    <property type="entry name" value="Galactose-binding domain-like"/>
    <property type="match status" value="1"/>
</dbReference>
<dbReference type="PANTHER" id="PTHR43730">
    <property type="entry name" value="BETA-MANNOSIDASE"/>
    <property type="match status" value="1"/>
</dbReference>
<dbReference type="SUPFAM" id="SSF49303">
    <property type="entry name" value="beta-Galactosidase/glucuronidase domain"/>
    <property type="match status" value="2"/>
</dbReference>
<dbReference type="InterPro" id="IPR041447">
    <property type="entry name" value="Mannosidase_ig"/>
</dbReference>
<dbReference type="GO" id="GO:0000272">
    <property type="term" value="P:polysaccharide catabolic process"/>
    <property type="evidence" value="ECO:0007669"/>
    <property type="project" value="UniProtKB-KW"/>
</dbReference>
<dbReference type="Gene3D" id="3.20.20.80">
    <property type="entry name" value="Glycosidases"/>
    <property type="match status" value="1"/>
</dbReference>
<proteinExistence type="inferred from homology"/>
<feature type="domain" description="Beta-mannosidase-like galactose-binding" evidence="13">
    <location>
        <begin position="23"/>
        <end position="195"/>
    </location>
</feature>
<dbReference type="FunFam" id="2.60.120.260:FF:000118">
    <property type="entry name" value="Beta-mannosidase B"/>
    <property type="match status" value="1"/>
</dbReference>
<protein>
    <recommendedName>
        <fullName evidence="9">Beta-mannosidase B</fullName>
        <ecNumber evidence="3">3.2.1.25</ecNumber>
    </recommendedName>
    <alternativeName>
        <fullName evidence="10">Mannanase B</fullName>
    </alternativeName>
</protein>
<dbReference type="InterPro" id="IPR050887">
    <property type="entry name" value="Beta-mannosidase_GH2"/>
</dbReference>
<evidence type="ECO:0000256" key="4">
    <source>
        <dbReference type="ARBA" id="ARBA00022801"/>
    </source>
</evidence>
<dbReference type="InterPro" id="IPR036156">
    <property type="entry name" value="Beta-gal/glucu_dom_sf"/>
</dbReference>
<feature type="domain" description="Glycoside hydrolase family 2 immunoglobulin-like beta-sandwich" evidence="11">
    <location>
        <begin position="212"/>
        <end position="315"/>
    </location>
</feature>
<accession>A0A8H7AN61</accession>
<gene>
    <name evidence="14" type="ORF">GJ744_007050</name>
</gene>
<evidence type="ECO:0000256" key="9">
    <source>
        <dbReference type="ARBA" id="ARBA00041069"/>
    </source>
</evidence>
<dbReference type="SUPFAM" id="SSF51445">
    <property type="entry name" value="(Trans)glycosidases"/>
    <property type="match status" value="1"/>
</dbReference>
<dbReference type="GO" id="GO:0006516">
    <property type="term" value="P:glycoprotein catabolic process"/>
    <property type="evidence" value="ECO:0007669"/>
    <property type="project" value="TreeGrafter"/>
</dbReference>
<evidence type="ECO:0000256" key="8">
    <source>
        <dbReference type="ARBA" id="ARBA00038429"/>
    </source>
</evidence>
<name>A0A8H7AN61_9EURO</name>
<comment type="pathway">
    <text evidence="2">Glycan metabolism; N-glycan degradation.</text>
</comment>
<dbReference type="InterPro" id="IPR006102">
    <property type="entry name" value="Ig-like_GH2"/>
</dbReference>
<keyword evidence="6" id="KW-0326">Glycosidase</keyword>
<evidence type="ECO:0000256" key="3">
    <source>
        <dbReference type="ARBA" id="ARBA00012754"/>
    </source>
</evidence>
<keyword evidence="7" id="KW-0624">Polysaccharide degradation</keyword>
<evidence type="ECO:0000256" key="6">
    <source>
        <dbReference type="ARBA" id="ARBA00023295"/>
    </source>
</evidence>
<evidence type="ECO:0000256" key="5">
    <source>
        <dbReference type="ARBA" id="ARBA00023277"/>
    </source>
</evidence>
<dbReference type="Gene3D" id="2.60.40.10">
    <property type="entry name" value="Immunoglobulins"/>
    <property type="match status" value="1"/>
</dbReference>
<comment type="caution">
    <text evidence="14">The sequence shown here is derived from an EMBL/GenBank/DDBJ whole genome shotgun (WGS) entry which is preliminary data.</text>
</comment>
<evidence type="ECO:0000313" key="15">
    <source>
        <dbReference type="Proteomes" id="UP000606974"/>
    </source>
</evidence>
<dbReference type="InterPro" id="IPR013783">
    <property type="entry name" value="Ig-like_fold"/>
</dbReference>
<evidence type="ECO:0000256" key="2">
    <source>
        <dbReference type="ARBA" id="ARBA00004740"/>
    </source>
</evidence>
<dbReference type="InterPro" id="IPR008979">
    <property type="entry name" value="Galactose-bd-like_sf"/>
</dbReference>
<feature type="domain" description="Mannosidase Ig/CBM-like" evidence="12">
    <location>
        <begin position="694"/>
        <end position="780"/>
    </location>
</feature>
<dbReference type="SUPFAM" id="SSF49785">
    <property type="entry name" value="Galactose-binding domain-like"/>
    <property type="match status" value="1"/>
</dbReference>
<dbReference type="PANTHER" id="PTHR43730:SF1">
    <property type="entry name" value="BETA-MANNOSIDASE"/>
    <property type="match status" value="1"/>
</dbReference>
<dbReference type="GO" id="GO:0004567">
    <property type="term" value="F:beta-mannosidase activity"/>
    <property type="evidence" value="ECO:0007669"/>
    <property type="project" value="UniProtKB-EC"/>
</dbReference>
<dbReference type="EC" id="3.2.1.25" evidence="3"/>
<comment type="similarity">
    <text evidence="8">Belongs to the glycosyl hydrolase 2 family. Beta-mannosidase B subfamily.</text>
</comment>
<evidence type="ECO:0000259" key="12">
    <source>
        <dbReference type="Pfam" id="PF17786"/>
    </source>
</evidence>
<evidence type="ECO:0000259" key="13">
    <source>
        <dbReference type="Pfam" id="PF22666"/>
    </source>
</evidence>
<evidence type="ECO:0000313" key="14">
    <source>
        <dbReference type="EMBL" id="KAF7510151.1"/>
    </source>
</evidence>
<keyword evidence="5" id="KW-0119">Carbohydrate metabolism</keyword>
<evidence type="ECO:0000259" key="11">
    <source>
        <dbReference type="Pfam" id="PF00703"/>
    </source>
</evidence>
<dbReference type="EMBL" id="JAACFV010000033">
    <property type="protein sequence ID" value="KAF7510151.1"/>
    <property type="molecule type" value="Genomic_DNA"/>
</dbReference>
<dbReference type="Pfam" id="PF17786">
    <property type="entry name" value="Mannosidase_ig"/>
    <property type="match status" value="1"/>
</dbReference>
<evidence type="ECO:0000256" key="1">
    <source>
        <dbReference type="ARBA" id="ARBA00000829"/>
    </source>
</evidence>
<dbReference type="Pfam" id="PF22666">
    <property type="entry name" value="Glyco_hydro_2_N2"/>
    <property type="match status" value="1"/>
</dbReference>
<dbReference type="Proteomes" id="UP000606974">
    <property type="component" value="Unassembled WGS sequence"/>
</dbReference>